<dbReference type="Gene3D" id="2.60.40.1180">
    <property type="entry name" value="Golgi alpha-mannosidase II"/>
    <property type="match status" value="1"/>
</dbReference>
<feature type="domain" description="Glycosyl-hydrolase 97 catalytic" evidence="6">
    <location>
        <begin position="305"/>
        <end position="459"/>
    </location>
</feature>
<dbReference type="AlphaFoldDB" id="A0A1G7XF40"/>
<proteinExistence type="predicted"/>
<dbReference type="InterPro" id="IPR014718">
    <property type="entry name" value="GH-type_carb-bd"/>
</dbReference>
<protein>
    <submittedName>
        <fullName evidence="9">Alpha-glucosidase</fullName>
    </submittedName>
</protein>
<keyword evidence="5" id="KW-0326">Glycosidase</keyword>
<dbReference type="EMBL" id="FNCH01000011">
    <property type="protein sequence ID" value="SDG82819.1"/>
    <property type="molecule type" value="Genomic_DNA"/>
</dbReference>
<dbReference type="InterPro" id="IPR029486">
    <property type="entry name" value="GH97_N"/>
</dbReference>
<keyword evidence="4" id="KW-0106">Calcium</keyword>
<dbReference type="InterPro" id="IPR017853">
    <property type="entry name" value="GH"/>
</dbReference>
<dbReference type="Pfam" id="PF14509">
    <property type="entry name" value="GH97_C"/>
    <property type="match status" value="1"/>
</dbReference>
<name>A0A1G7XF40_9SPHI</name>
<evidence type="ECO:0000313" key="9">
    <source>
        <dbReference type="EMBL" id="SDG82819.1"/>
    </source>
</evidence>
<dbReference type="InterPro" id="IPR029483">
    <property type="entry name" value="GH97_C"/>
</dbReference>
<dbReference type="SUPFAM" id="SSF51445">
    <property type="entry name" value="(Trans)glycosidases"/>
    <property type="match status" value="1"/>
</dbReference>
<dbReference type="PANTHER" id="PTHR35803">
    <property type="entry name" value="GLUCAN 1,4-ALPHA-GLUCOSIDASE SUSB-RELATED"/>
    <property type="match status" value="1"/>
</dbReference>
<dbReference type="InterPro" id="IPR052720">
    <property type="entry name" value="Glycosyl_hydrolase_97"/>
</dbReference>
<feature type="domain" description="Glycosyl-hydrolase 97 N-terminal" evidence="7">
    <location>
        <begin position="25"/>
        <end position="285"/>
    </location>
</feature>
<dbReference type="InterPro" id="IPR019563">
    <property type="entry name" value="GH97_catalytic"/>
</dbReference>
<dbReference type="Proteomes" id="UP000199643">
    <property type="component" value="Unassembled WGS sequence"/>
</dbReference>
<evidence type="ECO:0000259" key="8">
    <source>
        <dbReference type="Pfam" id="PF14509"/>
    </source>
</evidence>
<dbReference type="GO" id="GO:0030246">
    <property type="term" value="F:carbohydrate binding"/>
    <property type="evidence" value="ECO:0007669"/>
    <property type="project" value="InterPro"/>
</dbReference>
<dbReference type="InterPro" id="IPR013780">
    <property type="entry name" value="Glyco_hydro_b"/>
</dbReference>
<evidence type="ECO:0000256" key="3">
    <source>
        <dbReference type="ARBA" id="ARBA00022801"/>
    </source>
</evidence>
<dbReference type="GO" id="GO:0016798">
    <property type="term" value="F:hydrolase activity, acting on glycosyl bonds"/>
    <property type="evidence" value="ECO:0007669"/>
    <property type="project" value="UniProtKB-KW"/>
</dbReference>
<dbReference type="Gene3D" id="3.20.20.70">
    <property type="entry name" value="Aldolase class I"/>
    <property type="match status" value="1"/>
</dbReference>
<organism evidence="9 10">
    <name type="scientific">Pedobacter terrae</name>
    <dbReference type="NCBI Taxonomy" id="405671"/>
    <lineage>
        <taxon>Bacteria</taxon>
        <taxon>Pseudomonadati</taxon>
        <taxon>Bacteroidota</taxon>
        <taxon>Sphingobacteriia</taxon>
        <taxon>Sphingobacteriales</taxon>
        <taxon>Sphingobacteriaceae</taxon>
        <taxon>Pedobacter</taxon>
    </lineage>
</organism>
<comment type="subunit">
    <text evidence="2">Monomer.</text>
</comment>
<evidence type="ECO:0000313" key="10">
    <source>
        <dbReference type="Proteomes" id="UP000199643"/>
    </source>
</evidence>
<dbReference type="Pfam" id="PF10566">
    <property type="entry name" value="Glyco_hydro_97"/>
    <property type="match status" value="1"/>
</dbReference>
<dbReference type="Gene3D" id="2.70.98.10">
    <property type="match status" value="1"/>
</dbReference>
<evidence type="ECO:0000256" key="4">
    <source>
        <dbReference type="ARBA" id="ARBA00022837"/>
    </source>
</evidence>
<comment type="cofactor">
    <cofactor evidence="1">
        <name>Ca(2+)</name>
        <dbReference type="ChEBI" id="CHEBI:29108"/>
    </cofactor>
</comment>
<sequence length="655" mass="74536">MIMIKRAILIGIIILNTLFAFASKLSSPNGIVRLEIRVTDRVEYDIYKNNTLVMANCGLGLDIKGVDLKNKDLLKSVRLSHIDRQINPVVALKFAQIHDKCNVLTVQLKNGYAIEFRAYDEGAAYRIITNIKGDLKGKIKVINEKVTLPLKEEYELHLQPAKDFTSNYETNYIHPAAKTWKQTAQMSTLPVLIDTKNGVKVLFSETDVMDYPCMFVKGDSDKGMVSAFSGVALEEKKQGDRFMRITKAADYIAETDGKRTFPWRYFILASQDKELLEATLPIKLAQRSAIKNTEWIKPGKVSWEWWNAAAPYGPDVNFKSGFNLETYKYYIDFASKNGVPYIIMDEGWAESVDDPYTPNKKVDLHALIKYGKQKNVDIILWLTWLSVEQNMGLFKTFSQWGIKGVKIDFMDRNDQWMVNYYERVAQEAARYNMLVDFHGSFTPRGLEQKYPNVISYEGVRGLEQMEGCQPDNSIFLPFIRNVVGPMDFTPGAMINMQPEVYGGKRPNSAAVGTRTYQLALFVLFESGVQMLCDNPSLYYKEQECTDFIAGVPVTWDETKALQAELGQVALVAKRKGRTWYIGGITNGTSRKFNVKMDFLDKGKSYQMVAFEDGINAPRQAMDYRKVISQTDREQEMVINMSRNGGFAAVLTEIDR</sequence>
<evidence type="ECO:0000256" key="2">
    <source>
        <dbReference type="ARBA" id="ARBA00011245"/>
    </source>
</evidence>
<evidence type="ECO:0000259" key="6">
    <source>
        <dbReference type="Pfam" id="PF10566"/>
    </source>
</evidence>
<dbReference type="Pfam" id="PF14508">
    <property type="entry name" value="GH97_N"/>
    <property type="match status" value="1"/>
</dbReference>
<gene>
    <name evidence="9" type="ORF">SAMN05421827_111190</name>
</gene>
<evidence type="ECO:0000256" key="5">
    <source>
        <dbReference type="ARBA" id="ARBA00023295"/>
    </source>
</evidence>
<dbReference type="PANTHER" id="PTHR35803:SF2">
    <property type="entry name" value="RETAINING ALPHA-GALACTOSIDASE"/>
    <property type="match status" value="1"/>
</dbReference>
<accession>A0A1G7XF40</accession>
<evidence type="ECO:0000256" key="1">
    <source>
        <dbReference type="ARBA" id="ARBA00001913"/>
    </source>
</evidence>
<evidence type="ECO:0000259" key="7">
    <source>
        <dbReference type="Pfam" id="PF14508"/>
    </source>
</evidence>
<keyword evidence="3" id="KW-0378">Hydrolase</keyword>
<dbReference type="InterPro" id="IPR013785">
    <property type="entry name" value="Aldolase_TIM"/>
</dbReference>
<reference evidence="10" key="1">
    <citation type="submission" date="2016-10" db="EMBL/GenBank/DDBJ databases">
        <authorList>
            <person name="Varghese N."/>
            <person name="Submissions S."/>
        </authorList>
    </citation>
    <scope>NUCLEOTIDE SEQUENCE [LARGE SCALE GENOMIC DNA]</scope>
    <source>
        <strain evidence="10">DSM 17933</strain>
    </source>
</reference>
<dbReference type="STRING" id="405671.SAMN05421827_111190"/>
<keyword evidence="10" id="KW-1185">Reference proteome</keyword>
<feature type="domain" description="Glycosyl-hydrolase 97 C-terminal oligomerisation" evidence="8">
    <location>
        <begin position="554"/>
        <end position="650"/>
    </location>
</feature>